<feature type="compositionally biased region" description="Polar residues" evidence="1">
    <location>
        <begin position="237"/>
        <end position="250"/>
    </location>
</feature>
<feature type="compositionally biased region" description="Basic and acidic residues" evidence="1">
    <location>
        <begin position="668"/>
        <end position="681"/>
    </location>
</feature>
<feature type="compositionally biased region" description="Polar residues" evidence="1">
    <location>
        <begin position="1499"/>
        <end position="1509"/>
    </location>
</feature>
<feature type="compositionally biased region" description="Basic and acidic residues" evidence="1">
    <location>
        <begin position="90"/>
        <end position="100"/>
    </location>
</feature>
<feature type="region of interest" description="Disordered" evidence="1">
    <location>
        <begin position="1179"/>
        <end position="1200"/>
    </location>
</feature>
<name>A0A9Q8UV59_PASFU</name>
<evidence type="ECO:0000313" key="3">
    <source>
        <dbReference type="EMBL" id="UJO23649.1"/>
    </source>
</evidence>
<dbReference type="GO" id="GO:0005085">
    <property type="term" value="F:guanyl-nucleotide exchange factor activity"/>
    <property type="evidence" value="ECO:0007669"/>
    <property type="project" value="InterPro"/>
</dbReference>
<feature type="region of interest" description="Disordered" evidence="1">
    <location>
        <begin position="1"/>
        <end position="107"/>
    </location>
</feature>
<dbReference type="KEGG" id="ffu:CLAFUR5_13263"/>
<dbReference type="Gene3D" id="2.30.29.30">
    <property type="entry name" value="Pleckstrin-homology domain (PH domain)/Phosphotyrosine-binding domain (PTB)"/>
    <property type="match status" value="1"/>
</dbReference>
<dbReference type="PANTHER" id="PTHR10663">
    <property type="entry name" value="GUANYL-NUCLEOTIDE EXCHANGE FACTOR"/>
    <property type="match status" value="1"/>
</dbReference>
<dbReference type="Gene3D" id="1.10.1000.11">
    <property type="entry name" value="Arf Nucleotide-binding Site Opener,domain 2"/>
    <property type="match status" value="1"/>
</dbReference>
<dbReference type="InterPro" id="IPR011993">
    <property type="entry name" value="PH-like_dom_sf"/>
</dbReference>
<evidence type="ECO:0000259" key="2">
    <source>
        <dbReference type="PROSITE" id="PS50190"/>
    </source>
</evidence>
<dbReference type="EMBL" id="CP090173">
    <property type="protein sequence ID" value="UJO23649.1"/>
    <property type="molecule type" value="Genomic_DNA"/>
</dbReference>
<dbReference type="InterPro" id="IPR000904">
    <property type="entry name" value="Sec7_dom"/>
</dbReference>
<dbReference type="OrthoDB" id="2157641at2759"/>
<feature type="compositionally biased region" description="Basic and acidic residues" evidence="1">
    <location>
        <begin position="621"/>
        <end position="635"/>
    </location>
</feature>
<dbReference type="OMA" id="FYTSIQK"/>
<dbReference type="InterPro" id="IPR041681">
    <property type="entry name" value="PH_9"/>
</dbReference>
<feature type="compositionally biased region" description="Basic and acidic residues" evidence="1">
    <location>
        <begin position="1487"/>
        <end position="1498"/>
    </location>
</feature>
<feature type="region of interest" description="Disordered" evidence="1">
    <location>
        <begin position="141"/>
        <end position="739"/>
    </location>
</feature>
<feature type="compositionally biased region" description="Basic and acidic residues" evidence="1">
    <location>
        <begin position="789"/>
        <end position="800"/>
    </location>
</feature>
<feature type="compositionally biased region" description="Polar residues" evidence="1">
    <location>
        <begin position="492"/>
        <end position="502"/>
    </location>
</feature>
<sequence length="1661" mass="181301">METNYPHAASASASASASTTSRATAPAAIVASGSRSTPPSSSSPPTPIALPVSPRKSSRRFNDANASPPSTPPAKPRSTGKGKGRKLLKGPRETRHQRDISEEELEAAVATAARHSHGLSWNSTTRDSVVDNLLFSLDNLSRGDVGEVGGMEGHEQEKTRYLSSLSSHFVDQAQRSRGHTHSSSTSEYDRHLMDSPQSQATPSPKGRRSASTSNFPSYSSMNGRVKQQGRPHGGGRTSSEGPQPALTQPYINGRSFVAKRKDSSDTVSLSPEGGYGAVLETSRLAWGNGGRSVSMDHIQSDSRDGLSVLGRGRPVPSVHSKYESNDADESDAAPEPIISGGPRKMQNPTATGPVYVNQANPKPKPSQLRKTTTQQDLRSQAGNSPSPSIPHDIREQAADFVRTSSMRGSLPPPSASSSTAPSPGISTRRKEHSPPREKPGFFKRIFSSNSSRTVSGTVERPGSTRKDNNDRGSASRRAVSQTSAAGGDVKDATNTANSQPPTLSKKPSSFFRRRKKSTSEAFNPPPIPTAHHNHANPNMNTAGESPSISSLRKVMDPYLNEDETTPRLPAHNRTASRSASRPPTAGSKATASSKEDSEDPDIFHTGYTPPPDASLGARYPISREHSLSMDRERNFKMKIKKRRPEDLANSDAQEPGENNDLAHPSRRSSRDTLRDEKDHLKVSPLSAFHPNVERPGTISRASTGDGIIAASESRLMSQDASPLDTGEMRDFSAGTGVSLNMDDDEQWVVQQAKLERPPSPKSGRLRLQPTASEEQLNQNKDNNSSPTDAFHDSNEFRPDSLEMPPRETAPPQQLPSAACLPLPNIGVDGNRPVSRNSSEPTIIQVPPEFVDEGAEYRERARKIFEGDEEDVPRGDAAAWLGERNTLSKRTLEAYMQLFDFYGMNILASLKMLCSKLTLKGETQQFDRIITALSARWCQCNSNHGFKAQDVVHTIIYSLILLNTDLHLADIGERMSRSAYVKNTLPTIKRVVADAAPNAFDDTIRPLRENLRPSLPWSESSTSVTNSRNPSMPTSPSMPSRAETPDGGREVNDQLYGVTANNKRLSIRPAMSRQDSDNGTPDSAGAGTANALVNNCWSGSMRGWEMEVESILKAFFNSIRQDPLPLHNTVMGGIDSSNNSRNLSVVDLNGNLKRTGSVVSRAPSENISLRSKDTRFNSFTQRWPGRSNRSRPKLYPASTVGSSRTSFDEGSGFWSPAQSSKYSFSKTLTSASVGSFNTQFQSQMDSFKPSIGFAGALNQAMIREENFNSDGSDTFSMPRGDLLEDESLALEGAPWAKEGMVQHKHHLETQDRKAKERSWTSCFAVISKGKLTLFNFNTSSKTQSASRKTPFQKMGKAASVAPRQVGGGDWMDNAEQLDVFILRQTIASTLPPPGYSKARPNVWALSLPSGAVHLFQVGTPEIAEEFMTAANYWSARLSKEPLAGGVSNIEYGWSENIVNPALLDRSESFQHPPSSMQTRNAGHSHSMSTDRTEQRDRRGSLQSSIRNSFDTGFGSGTKSKTSGDRATIMEWQPPTQSMMASQLMEVDQLKQLTAYVTGQEEELNKHQELKHAIELAFSPRHPNFQKAMANWQRKSDHLLREIVKFRTYIDSLTAAQKAKEALYARKADGRLSPVAKDDDVYDLPTMNQMMGGVAPRGIHTSG</sequence>
<feature type="compositionally biased region" description="Polar residues" evidence="1">
    <location>
        <begin position="769"/>
        <end position="787"/>
    </location>
</feature>
<feature type="compositionally biased region" description="Polar residues" evidence="1">
    <location>
        <begin position="446"/>
        <end position="456"/>
    </location>
</feature>
<dbReference type="PANTHER" id="PTHR10663:SF373">
    <property type="entry name" value="PH AND SEC7 DOMAIN-CONTAINING PROTEIN C11E3.11C"/>
    <property type="match status" value="1"/>
</dbReference>
<feature type="compositionally biased region" description="Basic and acidic residues" evidence="1">
    <location>
        <begin position="1042"/>
        <end position="1051"/>
    </location>
</feature>
<dbReference type="InterPro" id="IPR035999">
    <property type="entry name" value="Sec7_dom_sf"/>
</dbReference>
<feature type="compositionally biased region" description="Polar residues" evidence="1">
    <location>
        <begin position="368"/>
        <end position="386"/>
    </location>
</feature>
<dbReference type="RefSeq" id="XP_047768015.1">
    <property type="nucleotide sequence ID" value="XM_047912411.1"/>
</dbReference>
<dbReference type="GO" id="GO:0032012">
    <property type="term" value="P:regulation of ARF protein signal transduction"/>
    <property type="evidence" value="ECO:0007669"/>
    <property type="project" value="InterPro"/>
</dbReference>
<dbReference type="Pfam" id="PF01369">
    <property type="entry name" value="Sec7"/>
    <property type="match status" value="1"/>
</dbReference>
<dbReference type="Pfam" id="PF15410">
    <property type="entry name" value="PH_9"/>
    <property type="match status" value="1"/>
</dbReference>
<accession>A0A9Q8UV59</accession>
<feature type="region of interest" description="Disordered" evidence="1">
    <location>
        <begin position="1465"/>
        <end position="1522"/>
    </location>
</feature>
<feature type="compositionally biased region" description="Low complexity" evidence="1">
    <location>
        <begin position="1024"/>
        <end position="1040"/>
    </location>
</feature>
<dbReference type="SMART" id="SM00222">
    <property type="entry name" value="Sec7"/>
    <property type="match status" value="1"/>
</dbReference>
<evidence type="ECO:0000313" key="4">
    <source>
        <dbReference type="Proteomes" id="UP000756132"/>
    </source>
</evidence>
<reference evidence="3" key="2">
    <citation type="journal article" date="2022" name="Microb. Genom.">
        <title>A chromosome-scale genome assembly of the tomato pathogen Cladosporium fulvum reveals a compartmentalized genome architecture and the presence of a dispensable chromosome.</title>
        <authorList>
            <person name="Zaccaron A.Z."/>
            <person name="Chen L.H."/>
            <person name="Samaras A."/>
            <person name="Stergiopoulos I."/>
        </authorList>
    </citation>
    <scope>NUCLEOTIDE SEQUENCE</scope>
    <source>
        <strain evidence="3">Race5_Kim</strain>
    </source>
</reference>
<dbReference type="SUPFAM" id="SSF48425">
    <property type="entry name" value="Sec7 domain"/>
    <property type="match status" value="1"/>
</dbReference>
<feature type="compositionally biased region" description="Polar residues" evidence="1">
    <location>
        <begin position="535"/>
        <end position="550"/>
    </location>
</feature>
<feature type="compositionally biased region" description="Polar residues" evidence="1">
    <location>
        <begin position="209"/>
        <end position="222"/>
    </location>
</feature>
<protein>
    <submittedName>
        <fullName evidence="3">PH and SEC7 domain-containing protein</fullName>
    </submittedName>
</protein>
<dbReference type="SUPFAM" id="SSF50729">
    <property type="entry name" value="PH domain-like"/>
    <property type="match status" value="1"/>
</dbReference>
<dbReference type="GeneID" id="71993141"/>
<organism evidence="3 4">
    <name type="scientific">Passalora fulva</name>
    <name type="common">Tomato leaf mold</name>
    <name type="synonym">Cladosporium fulvum</name>
    <dbReference type="NCBI Taxonomy" id="5499"/>
    <lineage>
        <taxon>Eukaryota</taxon>
        <taxon>Fungi</taxon>
        <taxon>Dikarya</taxon>
        <taxon>Ascomycota</taxon>
        <taxon>Pezizomycotina</taxon>
        <taxon>Dothideomycetes</taxon>
        <taxon>Dothideomycetidae</taxon>
        <taxon>Mycosphaerellales</taxon>
        <taxon>Mycosphaerellaceae</taxon>
        <taxon>Fulvia</taxon>
    </lineage>
</organism>
<feature type="compositionally biased region" description="Low complexity" evidence="1">
    <location>
        <begin position="8"/>
        <end position="28"/>
    </location>
</feature>
<feature type="region of interest" description="Disordered" evidence="1">
    <location>
        <begin position="753"/>
        <end position="820"/>
    </location>
</feature>
<feature type="compositionally biased region" description="Polar residues" evidence="1">
    <location>
        <begin position="1468"/>
        <end position="1486"/>
    </location>
</feature>
<evidence type="ECO:0000256" key="1">
    <source>
        <dbReference type="SAM" id="MobiDB-lite"/>
    </source>
</evidence>
<feature type="compositionally biased region" description="Polar residues" evidence="1">
    <location>
        <begin position="573"/>
        <end position="592"/>
    </location>
</feature>
<feature type="region of interest" description="Disordered" evidence="1">
    <location>
        <begin position="1010"/>
        <end position="1087"/>
    </location>
</feature>
<reference evidence="3" key="1">
    <citation type="submission" date="2021-12" db="EMBL/GenBank/DDBJ databases">
        <authorList>
            <person name="Zaccaron A."/>
            <person name="Stergiopoulos I."/>
        </authorList>
    </citation>
    <scope>NUCLEOTIDE SEQUENCE</scope>
    <source>
        <strain evidence="3">Race5_Kim</strain>
    </source>
</reference>
<feature type="compositionally biased region" description="Basic residues" evidence="1">
    <location>
        <begin position="78"/>
        <end position="89"/>
    </location>
</feature>
<feature type="domain" description="SEC7" evidence="2">
    <location>
        <begin position="842"/>
        <end position="1013"/>
    </location>
</feature>
<gene>
    <name evidence="3" type="ORF">CLAFUR5_13263</name>
</gene>
<keyword evidence="4" id="KW-1185">Reference proteome</keyword>
<proteinExistence type="predicted"/>
<dbReference type="Proteomes" id="UP000756132">
    <property type="component" value="Chromosome 11"/>
</dbReference>
<dbReference type="PROSITE" id="PS50190">
    <property type="entry name" value="SEC7"/>
    <property type="match status" value="1"/>
</dbReference>
<dbReference type="InterPro" id="IPR023394">
    <property type="entry name" value="Sec7_C_sf"/>
</dbReference>